<name>A0ABV4CER1_9PSEU</name>
<feature type="compositionally biased region" description="Basic residues" evidence="1">
    <location>
        <begin position="1"/>
        <end position="10"/>
    </location>
</feature>
<accession>A0ABV4CER1</accession>
<evidence type="ECO:0000313" key="3">
    <source>
        <dbReference type="Proteomes" id="UP001564626"/>
    </source>
</evidence>
<sequence>MFGLGRRRRGAQPVEDEEPFEAVEPGGGPHDSAEAPPDDVERLDLGSVRLPVPEGGQLQVEVDPTGPVRAVHLVTPVGRLTVSAFAAPRSSELWPEVSAELAEQLRKDGARVHTEQGDWGEELVADSPKAALRFVGVDGPRWLLRGVAAGPADHAAECTSTLYAVLNETVVVRGDEPLPVRTPLPIELPEEIVRHIQQAQAQEDGGGQAPPQA</sequence>
<gene>
    <name evidence="2" type="ORF">AB8O55_04150</name>
</gene>
<dbReference type="InterPro" id="IPR022183">
    <property type="entry name" value="DUF3710"/>
</dbReference>
<evidence type="ECO:0000313" key="2">
    <source>
        <dbReference type="EMBL" id="MEY8038577.1"/>
    </source>
</evidence>
<evidence type="ECO:0000256" key="1">
    <source>
        <dbReference type="SAM" id="MobiDB-lite"/>
    </source>
</evidence>
<protein>
    <submittedName>
        <fullName evidence="2">DUF3710 domain-containing protein</fullName>
    </submittedName>
</protein>
<keyword evidence="3" id="KW-1185">Reference proteome</keyword>
<dbReference type="RefSeq" id="WP_345367839.1">
    <property type="nucleotide sequence ID" value="NZ_BAABII010000020.1"/>
</dbReference>
<proteinExistence type="predicted"/>
<organism evidence="2 3">
    <name type="scientific">Saccharopolyspora cebuensis</name>
    <dbReference type="NCBI Taxonomy" id="418759"/>
    <lineage>
        <taxon>Bacteria</taxon>
        <taxon>Bacillati</taxon>
        <taxon>Actinomycetota</taxon>
        <taxon>Actinomycetes</taxon>
        <taxon>Pseudonocardiales</taxon>
        <taxon>Pseudonocardiaceae</taxon>
        <taxon>Saccharopolyspora</taxon>
    </lineage>
</organism>
<reference evidence="2 3" key="1">
    <citation type="submission" date="2024-08" db="EMBL/GenBank/DDBJ databases">
        <title>Genome mining of Saccharopolyspora cebuensis PGLac3 from Nigerian medicinal plant.</title>
        <authorList>
            <person name="Ezeobiora C.E."/>
            <person name="Igbokwe N.H."/>
            <person name="Amin D.H."/>
            <person name="Mendie U.E."/>
        </authorList>
    </citation>
    <scope>NUCLEOTIDE SEQUENCE [LARGE SCALE GENOMIC DNA]</scope>
    <source>
        <strain evidence="2 3">PGLac3</strain>
    </source>
</reference>
<dbReference type="Pfam" id="PF12502">
    <property type="entry name" value="DUF3710"/>
    <property type="match status" value="1"/>
</dbReference>
<dbReference type="EMBL" id="JBGEHV010000004">
    <property type="protein sequence ID" value="MEY8038577.1"/>
    <property type="molecule type" value="Genomic_DNA"/>
</dbReference>
<comment type="caution">
    <text evidence="2">The sequence shown here is derived from an EMBL/GenBank/DDBJ whole genome shotgun (WGS) entry which is preliminary data.</text>
</comment>
<dbReference type="Proteomes" id="UP001564626">
    <property type="component" value="Unassembled WGS sequence"/>
</dbReference>
<feature type="region of interest" description="Disordered" evidence="1">
    <location>
        <begin position="1"/>
        <end position="45"/>
    </location>
</feature>